<dbReference type="AlphaFoldDB" id="A0AAD5TW16"/>
<name>A0AAD5TW16_9FUNG</name>
<proteinExistence type="predicted"/>
<dbReference type="Proteomes" id="UP001211065">
    <property type="component" value="Unassembled WGS sequence"/>
</dbReference>
<evidence type="ECO:0000313" key="1">
    <source>
        <dbReference type="EMBL" id="KAJ3212240.1"/>
    </source>
</evidence>
<keyword evidence="2" id="KW-1185">Reference proteome</keyword>
<reference evidence="1" key="1">
    <citation type="submission" date="2020-05" db="EMBL/GenBank/DDBJ databases">
        <title>Phylogenomic resolution of chytrid fungi.</title>
        <authorList>
            <person name="Stajich J.E."/>
            <person name="Amses K."/>
            <person name="Simmons R."/>
            <person name="Seto K."/>
            <person name="Myers J."/>
            <person name="Bonds A."/>
            <person name="Quandt C.A."/>
            <person name="Barry K."/>
            <person name="Liu P."/>
            <person name="Grigoriev I."/>
            <person name="Longcore J.E."/>
            <person name="James T.Y."/>
        </authorList>
    </citation>
    <scope>NUCLEOTIDE SEQUENCE</scope>
    <source>
        <strain evidence="1">JEL0476</strain>
    </source>
</reference>
<sequence length="486" mass="56525">MEDFTFSNKWANYINYNLQTNHSVPKSLMSIDSQRTIVSDNANICKIPGFVNLKSDSESADQVIDDQVLYKDSSFDRDETRSLTESEIDFNFHNQVEVAKNESLIKNFSQDFQWESINTRHNNNLNDQRFMNQKNKSNVKLNDLVASNIDADDNNQPQIMQSNLQSTPDERSQYELGNQQSINYLIPQNTSCQSNGCGKSYTEYFNIQNIVYNNTVTEPIKTKPLFVQFDKSEKNYQCQNNVTFVSDGQLGILSNPTELMNRQRIISAAEIFNQPPNIGKENYGKYYPSMIGKSTPANYNIDDSMEFKSGIFYNKNSFIQDELSNQNSVIESMEHFKQFPPNGSFLNKFDSNEANTLNILQQDQRHLENYFNKSKHLRQDECHNLAQGEEAFLKEKQYQADTIKQLRDLVKNSKTEINLLKKKNLNLVKDFNFENINESEDENDVIDDEIFKFFKVSNDYKNLKKNSNNLKQNFEVFFNLIKKNVN</sequence>
<feature type="non-terminal residue" evidence="1">
    <location>
        <position position="1"/>
    </location>
</feature>
<evidence type="ECO:0000313" key="2">
    <source>
        <dbReference type="Proteomes" id="UP001211065"/>
    </source>
</evidence>
<dbReference type="EMBL" id="JADGJW010000788">
    <property type="protein sequence ID" value="KAJ3212240.1"/>
    <property type="molecule type" value="Genomic_DNA"/>
</dbReference>
<gene>
    <name evidence="1" type="ORF">HK099_007768</name>
</gene>
<organism evidence="1 2">
    <name type="scientific">Clydaea vesicula</name>
    <dbReference type="NCBI Taxonomy" id="447962"/>
    <lineage>
        <taxon>Eukaryota</taxon>
        <taxon>Fungi</taxon>
        <taxon>Fungi incertae sedis</taxon>
        <taxon>Chytridiomycota</taxon>
        <taxon>Chytridiomycota incertae sedis</taxon>
        <taxon>Chytridiomycetes</taxon>
        <taxon>Lobulomycetales</taxon>
        <taxon>Lobulomycetaceae</taxon>
        <taxon>Clydaea</taxon>
    </lineage>
</organism>
<comment type="caution">
    <text evidence="1">The sequence shown here is derived from an EMBL/GenBank/DDBJ whole genome shotgun (WGS) entry which is preliminary data.</text>
</comment>
<accession>A0AAD5TW16</accession>
<protein>
    <submittedName>
        <fullName evidence="1">Uncharacterized protein</fullName>
    </submittedName>
</protein>